<dbReference type="Proteomes" id="UP000019140">
    <property type="component" value="Unassembled WGS sequence"/>
</dbReference>
<gene>
    <name evidence="2" type="ORF">ETSY2_50050</name>
</gene>
<evidence type="ECO:0000313" key="2">
    <source>
        <dbReference type="EMBL" id="ETW94255.1"/>
    </source>
</evidence>
<evidence type="ECO:0000256" key="1">
    <source>
        <dbReference type="SAM" id="Coils"/>
    </source>
</evidence>
<dbReference type="AlphaFoldDB" id="W4L990"/>
<proteinExistence type="predicted"/>
<dbReference type="HOGENOM" id="CLU_070078_0_0_7"/>
<sequence length="237" mass="27377">MRKLGTIPFLCSCAVVAGWFWQQSQGCERPLYYRIGEIDDRFDLNKREYRKIIQNAGNLWESALGQDLFVYDPAASFAINLVYDERQHATITSQELSRKMQQTEDSNQKIRDLHDYWQDLYQSRSETYEASLADFQKRIKAYNNAVEAGNSKGGVPQAEYDALTAERETLDRLREQLDAERAELEEITQTIQSLQDRSNKLVATYNRSAHTYNALYGVNTPFHKGEYDGESITIFQG</sequence>
<accession>W4L990</accession>
<name>W4L990_9BACT</name>
<comment type="caution">
    <text evidence="2">The sequence shown here is derived from an EMBL/GenBank/DDBJ whole genome shotgun (WGS) entry which is preliminary data.</text>
</comment>
<dbReference type="EMBL" id="AZHX01002497">
    <property type="protein sequence ID" value="ETW94255.1"/>
    <property type="molecule type" value="Genomic_DNA"/>
</dbReference>
<keyword evidence="3" id="KW-1185">Reference proteome</keyword>
<feature type="coiled-coil region" evidence="1">
    <location>
        <begin position="93"/>
        <end position="204"/>
    </location>
</feature>
<organism evidence="2 3">
    <name type="scientific">Candidatus Entotheonella gemina</name>
    <dbReference type="NCBI Taxonomy" id="1429439"/>
    <lineage>
        <taxon>Bacteria</taxon>
        <taxon>Pseudomonadati</taxon>
        <taxon>Nitrospinota/Tectimicrobiota group</taxon>
        <taxon>Candidatus Tectimicrobiota</taxon>
        <taxon>Candidatus Entotheonellia</taxon>
        <taxon>Candidatus Entotheonellales</taxon>
        <taxon>Candidatus Entotheonellaceae</taxon>
        <taxon>Candidatus Entotheonella</taxon>
    </lineage>
</organism>
<feature type="non-terminal residue" evidence="2">
    <location>
        <position position="237"/>
    </location>
</feature>
<protein>
    <submittedName>
        <fullName evidence="2">Uncharacterized protein</fullName>
    </submittedName>
</protein>
<reference evidence="2 3" key="1">
    <citation type="journal article" date="2014" name="Nature">
        <title>An environmental bacterial taxon with a large and distinct metabolic repertoire.</title>
        <authorList>
            <person name="Wilson M.C."/>
            <person name="Mori T."/>
            <person name="Ruckert C."/>
            <person name="Uria A.R."/>
            <person name="Helf M.J."/>
            <person name="Takada K."/>
            <person name="Gernert C."/>
            <person name="Steffens U.A."/>
            <person name="Heycke N."/>
            <person name="Schmitt S."/>
            <person name="Rinke C."/>
            <person name="Helfrich E.J."/>
            <person name="Brachmann A.O."/>
            <person name="Gurgui C."/>
            <person name="Wakimoto T."/>
            <person name="Kracht M."/>
            <person name="Crusemann M."/>
            <person name="Hentschel U."/>
            <person name="Abe I."/>
            <person name="Matsunaga S."/>
            <person name="Kalinowski J."/>
            <person name="Takeyama H."/>
            <person name="Piel J."/>
        </authorList>
    </citation>
    <scope>NUCLEOTIDE SEQUENCE [LARGE SCALE GENOMIC DNA]</scope>
    <source>
        <strain evidence="3">TSY2</strain>
    </source>
</reference>
<keyword evidence="1" id="KW-0175">Coiled coil</keyword>
<evidence type="ECO:0000313" key="3">
    <source>
        <dbReference type="Proteomes" id="UP000019140"/>
    </source>
</evidence>
<dbReference type="Gene3D" id="1.10.287.1490">
    <property type="match status" value="1"/>
</dbReference>